<evidence type="ECO:0000256" key="4">
    <source>
        <dbReference type="ARBA" id="ARBA00023125"/>
    </source>
</evidence>
<dbReference type="PANTHER" id="PTHR43133">
    <property type="entry name" value="RNA POLYMERASE ECF-TYPE SIGMA FACTO"/>
    <property type="match status" value="1"/>
</dbReference>
<protein>
    <submittedName>
        <fullName evidence="8">RNA polymerase sigma factor</fullName>
    </submittedName>
</protein>
<evidence type="ECO:0000313" key="9">
    <source>
        <dbReference type="Proteomes" id="UP001556631"/>
    </source>
</evidence>
<keyword evidence="9" id="KW-1185">Reference proteome</keyword>
<feature type="domain" description="RNA polymerase sigma-70 region 2" evidence="6">
    <location>
        <begin position="15"/>
        <end position="80"/>
    </location>
</feature>
<dbReference type="InterPro" id="IPR036388">
    <property type="entry name" value="WH-like_DNA-bd_sf"/>
</dbReference>
<dbReference type="EMBL" id="JBFPJR010000001">
    <property type="protein sequence ID" value="MEX0426007.1"/>
    <property type="molecule type" value="Genomic_DNA"/>
</dbReference>
<proteinExistence type="inferred from homology"/>
<dbReference type="Proteomes" id="UP001556631">
    <property type="component" value="Unassembled WGS sequence"/>
</dbReference>
<evidence type="ECO:0000256" key="1">
    <source>
        <dbReference type="ARBA" id="ARBA00010641"/>
    </source>
</evidence>
<evidence type="ECO:0000256" key="5">
    <source>
        <dbReference type="ARBA" id="ARBA00023163"/>
    </source>
</evidence>
<accession>A0ABV3SSU5</accession>
<dbReference type="Gene3D" id="1.10.1740.10">
    <property type="match status" value="1"/>
</dbReference>
<reference evidence="8 9" key="1">
    <citation type="submission" date="2024-07" db="EMBL/GenBank/DDBJ databases">
        <authorList>
            <person name="Lee S."/>
            <person name="Kang M."/>
        </authorList>
    </citation>
    <scope>NUCLEOTIDE SEQUENCE [LARGE SCALE GENOMIC DNA]</scope>
    <source>
        <strain evidence="8 9">DS6</strain>
    </source>
</reference>
<comment type="similarity">
    <text evidence="1">Belongs to the sigma-70 factor family. ECF subfamily.</text>
</comment>
<dbReference type="InterPro" id="IPR013325">
    <property type="entry name" value="RNA_pol_sigma_r2"/>
</dbReference>
<organism evidence="8 9">
    <name type="scientific">Nocardioides eburneus</name>
    <dbReference type="NCBI Taxonomy" id="3231482"/>
    <lineage>
        <taxon>Bacteria</taxon>
        <taxon>Bacillati</taxon>
        <taxon>Actinomycetota</taxon>
        <taxon>Actinomycetes</taxon>
        <taxon>Propionibacteriales</taxon>
        <taxon>Nocardioidaceae</taxon>
        <taxon>Nocardioides</taxon>
    </lineage>
</organism>
<dbReference type="Pfam" id="PF08281">
    <property type="entry name" value="Sigma70_r4_2"/>
    <property type="match status" value="1"/>
</dbReference>
<keyword evidence="3" id="KW-0731">Sigma factor</keyword>
<dbReference type="Gene3D" id="1.10.10.10">
    <property type="entry name" value="Winged helix-like DNA-binding domain superfamily/Winged helix DNA-binding domain"/>
    <property type="match status" value="1"/>
</dbReference>
<dbReference type="InterPro" id="IPR013324">
    <property type="entry name" value="RNA_pol_sigma_r3/r4-like"/>
</dbReference>
<dbReference type="PANTHER" id="PTHR43133:SF8">
    <property type="entry name" value="RNA POLYMERASE SIGMA FACTOR HI_1459-RELATED"/>
    <property type="match status" value="1"/>
</dbReference>
<evidence type="ECO:0000256" key="3">
    <source>
        <dbReference type="ARBA" id="ARBA00023082"/>
    </source>
</evidence>
<sequence>MTGPATVTAEAFEALYRRTSPEVLGFLRRRVGDEAPDLLADVYVLAWEKRDKLPAEWLRRAWLFGMARRLLLSHSRQTSRDAAAEVGAALLASQPPHEPEQSVGATVRAALMRLAEIDRELIQLTEWEQLSITEAAVATGLKPGTARVRLHRARTRLAQDPELAALVTTTAIPR</sequence>
<dbReference type="NCBIfam" id="TIGR02937">
    <property type="entry name" value="sigma70-ECF"/>
    <property type="match status" value="1"/>
</dbReference>
<keyword evidence="4" id="KW-0238">DNA-binding</keyword>
<dbReference type="Pfam" id="PF04542">
    <property type="entry name" value="Sigma70_r2"/>
    <property type="match status" value="1"/>
</dbReference>
<keyword evidence="2" id="KW-0805">Transcription regulation</keyword>
<dbReference type="InterPro" id="IPR013249">
    <property type="entry name" value="RNA_pol_sigma70_r4_t2"/>
</dbReference>
<evidence type="ECO:0000259" key="7">
    <source>
        <dbReference type="Pfam" id="PF08281"/>
    </source>
</evidence>
<comment type="caution">
    <text evidence="8">The sequence shown here is derived from an EMBL/GenBank/DDBJ whole genome shotgun (WGS) entry which is preliminary data.</text>
</comment>
<dbReference type="InterPro" id="IPR007627">
    <property type="entry name" value="RNA_pol_sigma70_r2"/>
</dbReference>
<evidence type="ECO:0000313" key="8">
    <source>
        <dbReference type="EMBL" id="MEX0426007.1"/>
    </source>
</evidence>
<dbReference type="SUPFAM" id="SSF88946">
    <property type="entry name" value="Sigma2 domain of RNA polymerase sigma factors"/>
    <property type="match status" value="1"/>
</dbReference>
<feature type="domain" description="RNA polymerase sigma factor 70 region 4 type 2" evidence="7">
    <location>
        <begin position="107"/>
        <end position="157"/>
    </location>
</feature>
<evidence type="ECO:0000259" key="6">
    <source>
        <dbReference type="Pfam" id="PF04542"/>
    </source>
</evidence>
<dbReference type="InterPro" id="IPR039425">
    <property type="entry name" value="RNA_pol_sigma-70-like"/>
</dbReference>
<gene>
    <name evidence="8" type="ORF">AB3X52_00120</name>
</gene>
<evidence type="ECO:0000256" key="2">
    <source>
        <dbReference type="ARBA" id="ARBA00023015"/>
    </source>
</evidence>
<name>A0ABV3SSU5_9ACTN</name>
<keyword evidence="5" id="KW-0804">Transcription</keyword>
<dbReference type="RefSeq" id="WP_367990539.1">
    <property type="nucleotide sequence ID" value="NZ_JBFPJR010000001.1"/>
</dbReference>
<dbReference type="InterPro" id="IPR014284">
    <property type="entry name" value="RNA_pol_sigma-70_dom"/>
</dbReference>
<dbReference type="SUPFAM" id="SSF88659">
    <property type="entry name" value="Sigma3 and sigma4 domains of RNA polymerase sigma factors"/>
    <property type="match status" value="1"/>
</dbReference>